<evidence type="ECO:0000256" key="10">
    <source>
        <dbReference type="ARBA" id="ARBA00022989"/>
    </source>
</evidence>
<evidence type="ECO:0000256" key="8">
    <source>
        <dbReference type="ARBA" id="ARBA00022786"/>
    </source>
</evidence>
<dbReference type="GO" id="GO:0061630">
    <property type="term" value="F:ubiquitin protein ligase activity"/>
    <property type="evidence" value="ECO:0007669"/>
    <property type="project" value="UniProtKB-EC"/>
</dbReference>
<keyword evidence="9" id="KW-0862">Zinc</keyword>
<feature type="transmembrane region" description="Helical" evidence="14">
    <location>
        <begin position="27"/>
        <end position="51"/>
    </location>
</feature>
<evidence type="ECO:0000313" key="16">
    <source>
        <dbReference type="EMBL" id="ORZ19564.1"/>
    </source>
</evidence>
<dbReference type="InterPro" id="IPR001841">
    <property type="entry name" value="Znf_RING"/>
</dbReference>
<dbReference type="SUPFAM" id="SSF57850">
    <property type="entry name" value="RING/U-box"/>
    <property type="match status" value="1"/>
</dbReference>
<dbReference type="STRING" id="90262.A0A1X2ING6"/>
<comment type="catalytic activity">
    <reaction evidence="1">
        <text>S-ubiquitinyl-[E2 ubiquitin-conjugating enzyme]-L-cysteine + [acceptor protein]-L-lysine = [E2 ubiquitin-conjugating enzyme]-L-cysteine + N(6)-ubiquitinyl-[acceptor protein]-L-lysine.</text>
        <dbReference type="EC" id="2.3.2.27"/>
    </reaction>
</comment>
<dbReference type="PROSITE" id="PS50089">
    <property type="entry name" value="ZF_RING_2"/>
    <property type="match status" value="1"/>
</dbReference>
<dbReference type="InterPro" id="IPR013083">
    <property type="entry name" value="Znf_RING/FYVE/PHD"/>
</dbReference>
<keyword evidence="10 14" id="KW-1133">Transmembrane helix</keyword>
<dbReference type="EC" id="2.3.2.27" evidence="3"/>
<feature type="coiled-coil region" evidence="13">
    <location>
        <begin position="130"/>
        <end position="157"/>
    </location>
</feature>
<evidence type="ECO:0000256" key="1">
    <source>
        <dbReference type="ARBA" id="ARBA00000900"/>
    </source>
</evidence>
<evidence type="ECO:0000256" key="12">
    <source>
        <dbReference type="PROSITE-ProRule" id="PRU00175"/>
    </source>
</evidence>
<dbReference type="PANTHER" id="PTHR45977">
    <property type="entry name" value="TARGET OF ERK KINASE MPK-1"/>
    <property type="match status" value="1"/>
</dbReference>
<proteinExistence type="predicted"/>
<dbReference type="GO" id="GO:0008270">
    <property type="term" value="F:zinc ion binding"/>
    <property type="evidence" value="ECO:0007669"/>
    <property type="project" value="UniProtKB-KW"/>
</dbReference>
<comment type="subcellular location">
    <subcellularLocation>
        <location evidence="2">Membrane</location>
        <topology evidence="2">Multi-pass membrane protein</topology>
    </subcellularLocation>
</comment>
<dbReference type="GO" id="GO:0006511">
    <property type="term" value="P:ubiquitin-dependent protein catabolic process"/>
    <property type="evidence" value="ECO:0007669"/>
    <property type="project" value="TreeGrafter"/>
</dbReference>
<evidence type="ECO:0000256" key="11">
    <source>
        <dbReference type="ARBA" id="ARBA00023136"/>
    </source>
</evidence>
<sequence length="195" mass="22330">LNNVTYQSAIKVTLYPFIGGFPTAWEFILIIVVALLALSFLVSMGMHWHLWRIRRRQRTRYETGLSMAILPGHLDKKVLDPTSLGLFPTRIIGQDNNNDHDEAVNNDDWQQLQQDEHILKRRPSVLSLRTEKALENAEALAATIQQQQQQQQQQQDEGCVICLDEFSTGDSVRKLPCGHEYHCECIGKSHYYALA</sequence>
<comment type="caution">
    <text evidence="16">The sequence shown here is derived from an EMBL/GenBank/DDBJ whole genome shotgun (WGS) entry which is preliminary data.</text>
</comment>
<dbReference type="GO" id="GO:0016567">
    <property type="term" value="P:protein ubiquitination"/>
    <property type="evidence" value="ECO:0007669"/>
    <property type="project" value="TreeGrafter"/>
</dbReference>
<evidence type="ECO:0000256" key="9">
    <source>
        <dbReference type="ARBA" id="ARBA00022833"/>
    </source>
</evidence>
<keyword evidence="7 12" id="KW-0863">Zinc-finger</keyword>
<dbReference type="Pfam" id="PF17123">
    <property type="entry name" value="zf-RING_11"/>
    <property type="match status" value="1"/>
</dbReference>
<gene>
    <name evidence="16" type="ORF">BCR42DRAFT_323815</name>
</gene>
<reference evidence="16 17" key="1">
    <citation type="submission" date="2016-07" db="EMBL/GenBank/DDBJ databases">
        <title>Pervasive Adenine N6-methylation of Active Genes in Fungi.</title>
        <authorList>
            <consortium name="DOE Joint Genome Institute"/>
            <person name="Mondo S.J."/>
            <person name="Dannebaum R.O."/>
            <person name="Kuo R.C."/>
            <person name="Labutti K."/>
            <person name="Haridas S."/>
            <person name="Kuo A."/>
            <person name="Salamov A."/>
            <person name="Ahrendt S.R."/>
            <person name="Lipzen A."/>
            <person name="Sullivan W."/>
            <person name="Andreopoulos W.B."/>
            <person name="Clum A."/>
            <person name="Lindquist E."/>
            <person name="Daum C."/>
            <person name="Ramamoorthy G.K."/>
            <person name="Gryganskyi A."/>
            <person name="Culley D."/>
            <person name="Magnuson J.K."/>
            <person name="James T.Y."/>
            <person name="O'Malley M.A."/>
            <person name="Stajich J.E."/>
            <person name="Spatafora J.W."/>
            <person name="Visel A."/>
            <person name="Grigoriev I.V."/>
        </authorList>
    </citation>
    <scope>NUCLEOTIDE SEQUENCE [LARGE SCALE GENOMIC DNA]</scope>
    <source>
        <strain evidence="16 17">NRRL 1336</strain>
    </source>
</reference>
<keyword evidence="8" id="KW-0833">Ubl conjugation pathway</keyword>
<dbReference type="AlphaFoldDB" id="A0A1X2ING6"/>
<dbReference type="EMBL" id="MCGE01000007">
    <property type="protein sequence ID" value="ORZ19564.1"/>
    <property type="molecule type" value="Genomic_DNA"/>
</dbReference>
<keyword evidence="11 14" id="KW-0472">Membrane</keyword>
<feature type="domain" description="RING-type" evidence="15">
    <location>
        <begin position="159"/>
        <end position="186"/>
    </location>
</feature>
<dbReference type="GO" id="GO:0016020">
    <property type="term" value="C:membrane"/>
    <property type="evidence" value="ECO:0007669"/>
    <property type="project" value="UniProtKB-SubCell"/>
</dbReference>
<evidence type="ECO:0000256" key="4">
    <source>
        <dbReference type="ARBA" id="ARBA00022679"/>
    </source>
</evidence>
<feature type="non-terminal residue" evidence="16">
    <location>
        <position position="1"/>
    </location>
</feature>
<keyword evidence="4" id="KW-0808">Transferase</keyword>
<evidence type="ECO:0000313" key="17">
    <source>
        <dbReference type="Proteomes" id="UP000193560"/>
    </source>
</evidence>
<evidence type="ECO:0000259" key="15">
    <source>
        <dbReference type="PROSITE" id="PS50089"/>
    </source>
</evidence>
<name>A0A1X2ING6_9FUNG</name>
<evidence type="ECO:0000256" key="3">
    <source>
        <dbReference type="ARBA" id="ARBA00012483"/>
    </source>
</evidence>
<evidence type="ECO:0000256" key="14">
    <source>
        <dbReference type="SAM" id="Phobius"/>
    </source>
</evidence>
<evidence type="ECO:0000256" key="13">
    <source>
        <dbReference type="SAM" id="Coils"/>
    </source>
</evidence>
<dbReference type="Gene3D" id="3.30.40.10">
    <property type="entry name" value="Zinc/RING finger domain, C3HC4 (zinc finger)"/>
    <property type="match status" value="1"/>
</dbReference>
<evidence type="ECO:0000256" key="5">
    <source>
        <dbReference type="ARBA" id="ARBA00022692"/>
    </source>
</evidence>
<dbReference type="OrthoDB" id="8062037at2759"/>
<keyword evidence="5 14" id="KW-0812">Transmembrane</keyword>
<dbReference type="PANTHER" id="PTHR45977:SF4">
    <property type="entry name" value="RING-TYPE DOMAIN-CONTAINING PROTEIN"/>
    <property type="match status" value="1"/>
</dbReference>
<keyword evidence="13" id="KW-0175">Coiled coil</keyword>
<protein>
    <recommendedName>
        <fullName evidence="3">RING-type E3 ubiquitin transferase</fullName>
        <ecNumber evidence="3">2.3.2.27</ecNumber>
    </recommendedName>
</protein>
<evidence type="ECO:0000256" key="7">
    <source>
        <dbReference type="ARBA" id="ARBA00022771"/>
    </source>
</evidence>
<keyword evidence="17" id="KW-1185">Reference proteome</keyword>
<evidence type="ECO:0000256" key="2">
    <source>
        <dbReference type="ARBA" id="ARBA00004141"/>
    </source>
</evidence>
<organism evidence="16 17">
    <name type="scientific">Absidia repens</name>
    <dbReference type="NCBI Taxonomy" id="90262"/>
    <lineage>
        <taxon>Eukaryota</taxon>
        <taxon>Fungi</taxon>
        <taxon>Fungi incertae sedis</taxon>
        <taxon>Mucoromycota</taxon>
        <taxon>Mucoromycotina</taxon>
        <taxon>Mucoromycetes</taxon>
        <taxon>Mucorales</taxon>
        <taxon>Cunninghamellaceae</taxon>
        <taxon>Absidia</taxon>
    </lineage>
</organism>
<evidence type="ECO:0000256" key="6">
    <source>
        <dbReference type="ARBA" id="ARBA00022723"/>
    </source>
</evidence>
<dbReference type="Proteomes" id="UP000193560">
    <property type="component" value="Unassembled WGS sequence"/>
</dbReference>
<keyword evidence="6" id="KW-0479">Metal-binding</keyword>
<accession>A0A1X2ING6</accession>